<comment type="caution">
    <text evidence="2">The sequence shown here is derived from an EMBL/GenBank/DDBJ whole genome shotgun (WGS) entry which is preliminary data.</text>
</comment>
<dbReference type="EMBL" id="VOPW01000001">
    <property type="protein sequence ID" value="TXC65352.1"/>
    <property type="molecule type" value="Genomic_DNA"/>
</dbReference>
<dbReference type="InterPro" id="IPR042099">
    <property type="entry name" value="ANL_N_sf"/>
</dbReference>
<dbReference type="InterPro" id="IPR053158">
    <property type="entry name" value="CapK_Type1_Caps_Biosynth"/>
</dbReference>
<dbReference type="Proteomes" id="UP000321832">
    <property type="component" value="Unassembled WGS sequence"/>
</dbReference>
<dbReference type="PANTHER" id="PTHR36932">
    <property type="entry name" value="CAPSULAR POLYSACCHARIDE BIOSYNTHESIS PROTEIN"/>
    <property type="match status" value="1"/>
</dbReference>
<protein>
    <submittedName>
        <fullName evidence="2">Phenylacetate--CoA ligase family protein</fullName>
    </submittedName>
</protein>
<keyword evidence="2" id="KW-0436">Ligase</keyword>
<dbReference type="SUPFAM" id="SSF56801">
    <property type="entry name" value="Acetyl-CoA synthetase-like"/>
    <property type="match status" value="1"/>
</dbReference>
<gene>
    <name evidence="2" type="ORF">FSC37_02300</name>
</gene>
<sequence>MWGDFDPWRGAAVALDVLALSHAEPAQIARRQRERLLALLEAADAAPFWRERLRGRRPEDGLSGLRPVGKREWMANFDRCVTDARLTLPALQAFVADPQRIGEPFEGRWIVWESSGSSGEPGLFVQDVGAMAVYDALEGLRRPSLQPLRRWLDPWLLLERIAFVGATQGHFASTVSMRRITRLQPGFAQRSLGVDVLQPLAAVVAQLNDFAPTVIATYPSAALLLAGEARAGRLRVAPLELWTGGETLGAAVRAEVESAFGCPLADSYGASEFLAMASSCTRGRLHLNADWVILEPVDRQGRPVPPGVAGDSARLTNLANHVQPLIRYELHDRITLHAERCGCGSPLPVVEVQGRSDDVLTLKDGRGRVVRLLPLALVSVLEEQAGVFDFQLVQTGPRSLRLDLAAQHSQADPARAGAALRAWALGAGPGRRPAVAAPRAGRGGRPQRQAAAGDRACSRLTPAYCR</sequence>
<dbReference type="GO" id="GO:0016874">
    <property type="term" value="F:ligase activity"/>
    <property type="evidence" value="ECO:0007669"/>
    <property type="project" value="UniProtKB-KW"/>
</dbReference>
<dbReference type="AlphaFoldDB" id="A0A5C6TXU2"/>
<reference evidence="2 3" key="1">
    <citation type="submission" date="2019-08" db="EMBL/GenBank/DDBJ databases">
        <authorList>
            <person name="Khan S.A."/>
            <person name="Jeon C.O."/>
            <person name="Jeong S.E."/>
        </authorList>
    </citation>
    <scope>NUCLEOTIDE SEQUENCE [LARGE SCALE GENOMIC DNA]</scope>
    <source>
        <strain evidence="3">IMCC1728</strain>
    </source>
</reference>
<accession>A0A5C6TXU2</accession>
<organism evidence="2 3">
    <name type="scientific">Piscinibacter aquaticus</name>
    <dbReference type="NCBI Taxonomy" id="392597"/>
    <lineage>
        <taxon>Bacteria</taxon>
        <taxon>Pseudomonadati</taxon>
        <taxon>Pseudomonadota</taxon>
        <taxon>Betaproteobacteria</taxon>
        <taxon>Burkholderiales</taxon>
        <taxon>Sphaerotilaceae</taxon>
        <taxon>Piscinibacter</taxon>
    </lineage>
</organism>
<feature type="region of interest" description="Disordered" evidence="1">
    <location>
        <begin position="430"/>
        <end position="453"/>
    </location>
</feature>
<dbReference type="Gene3D" id="3.40.50.12780">
    <property type="entry name" value="N-terminal domain of ligase-like"/>
    <property type="match status" value="1"/>
</dbReference>
<evidence type="ECO:0000313" key="3">
    <source>
        <dbReference type="Proteomes" id="UP000321832"/>
    </source>
</evidence>
<proteinExistence type="predicted"/>
<name>A0A5C6TXU2_9BURK</name>
<keyword evidence="3" id="KW-1185">Reference proteome</keyword>
<evidence type="ECO:0000313" key="2">
    <source>
        <dbReference type="EMBL" id="TXC65352.1"/>
    </source>
</evidence>
<evidence type="ECO:0000256" key="1">
    <source>
        <dbReference type="SAM" id="MobiDB-lite"/>
    </source>
</evidence>
<dbReference type="PANTHER" id="PTHR36932:SF1">
    <property type="entry name" value="CAPSULAR POLYSACCHARIDE BIOSYNTHESIS PROTEIN"/>
    <property type="match status" value="1"/>
</dbReference>